<evidence type="ECO:0000313" key="1">
    <source>
        <dbReference type="EMBL" id="VEH66059.1"/>
    </source>
</evidence>
<reference evidence="1 2" key="1">
    <citation type="submission" date="2018-12" db="EMBL/GenBank/DDBJ databases">
        <authorList>
            <consortium name="Pathogen Informatics"/>
        </authorList>
    </citation>
    <scope>NUCLEOTIDE SEQUENCE [LARGE SCALE GENOMIC DNA]</scope>
    <source>
        <strain evidence="1 2">NCTC8284</strain>
    </source>
</reference>
<protein>
    <submittedName>
        <fullName evidence="1">DNA polymerase III subunit epsilon</fullName>
    </submittedName>
</protein>
<evidence type="ECO:0000313" key="2">
    <source>
        <dbReference type="Proteomes" id="UP000278733"/>
    </source>
</evidence>
<sequence length="49" mass="5536">MLVIGEQDPIKLKGKSLSSKEQKALDLIEKGHPIKLLLEDDFFKLIDSL</sequence>
<organism evidence="1 2">
    <name type="scientific">Rodentibacter pneumotropicus</name>
    <dbReference type="NCBI Taxonomy" id="758"/>
    <lineage>
        <taxon>Bacteria</taxon>
        <taxon>Pseudomonadati</taxon>
        <taxon>Pseudomonadota</taxon>
        <taxon>Gammaproteobacteria</taxon>
        <taxon>Pasteurellales</taxon>
        <taxon>Pasteurellaceae</taxon>
        <taxon>Rodentibacter</taxon>
    </lineage>
</organism>
<dbReference type="Proteomes" id="UP000278733">
    <property type="component" value="Chromosome"/>
</dbReference>
<dbReference type="EMBL" id="LR134405">
    <property type="protein sequence ID" value="VEH66059.1"/>
    <property type="molecule type" value="Genomic_DNA"/>
</dbReference>
<proteinExistence type="predicted"/>
<gene>
    <name evidence="1" type="ORF">NCTC8284_01217</name>
</gene>
<dbReference type="AlphaFoldDB" id="A0A3S5ES20"/>
<name>A0A3S5ES20_9PAST</name>
<accession>A0A3S5ES20</accession>
<dbReference type="KEGG" id="rpne:NCTC8284_01217"/>